<dbReference type="NCBIfam" id="NF002834">
    <property type="entry name" value="PRK03011.1-5"/>
    <property type="match status" value="1"/>
</dbReference>
<sequence>MDYHQLNLVVTHLGGGITSSLHSHGRIIDMISDDEGAFSPERAGGLPIQKVIGECMNSGTTYKDMMRKVQRQGGLMDHLATTDLREVEHRILEGDEYAKLVYDAMALNVSKDIARLSTVVNGQVDAIILTGGIAYSRPFTAEVTQRVKWIAPVKILAGENEMEALAHGALRVLRGEEEAHTYTFQPLENC</sequence>
<keyword evidence="4" id="KW-0067">ATP-binding</keyword>
<evidence type="ECO:0000256" key="2">
    <source>
        <dbReference type="ARBA" id="ARBA00022741"/>
    </source>
</evidence>
<dbReference type="PANTHER" id="PTHR21060:SF3">
    <property type="entry name" value="BUTYRATE KINASE 2-RELATED"/>
    <property type="match status" value="1"/>
</dbReference>
<comment type="caution">
    <text evidence="5">The sequence shown here is derived from an EMBL/GenBank/DDBJ whole genome shotgun (WGS) entry which is preliminary data.</text>
</comment>
<dbReference type="EMBL" id="VSSQ01100968">
    <property type="protein sequence ID" value="MPN42918.1"/>
    <property type="molecule type" value="Genomic_DNA"/>
</dbReference>
<dbReference type="Pfam" id="PF00871">
    <property type="entry name" value="Acetate_kinase"/>
    <property type="match status" value="1"/>
</dbReference>
<dbReference type="PANTHER" id="PTHR21060">
    <property type="entry name" value="ACETATE KINASE"/>
    <property type="match status" value="1"/>
</dbReference>
<accession>A0A645HV66</accession>
<dbReference type="PRINTS" id="PR00471">
    <property type="entry name" value="ACETATEKNASE"/>
</dbReference>
<gene>
    <name evidence="5" type="primary">buk2_46</name>
    <name evidence="5" type="ORF">SDC9_190476</name>
</gene>
<proteinExistence type="predicted"/>
<dbReference type="EC" id="2.7.2.7" evidence="5"/>
<protein>
    <submittedName>
        <fullName evidence="5">Putative butyrate kinase 2</fullName>
        <ecNumber evidence="5">2.7.2.7</ecNumber>
    </submittedName>
</protein>
<dbReference type="SUPFAM" id="SSF53067">
    <property type="entry name" value="Actin-like ATPase domain"/>
    <property type="match status" value="1"/>
</dbReference>
<evidence type="ECO:0000256" key="1">
    <source>
        <dbReference type="ARBA" id="ARBA00022679"/>
    </source>
</evidence>
<dbReference type="AlphaFoldDB" id="A0A645HV66"/>
<name>A0A645HV66_9ZZZZ</name>
<dbReference type="GO" id="GO:0047761">
    <property type="term" value="F:butyrate kinase activity"/>
    <property type="evidence" value="ECO:0007669"/>
    <property type="project" value="UniProtKB-EC"/>
</dbReference>
<dbReference type="InterPro" id="IPR000890">
    <property type="entry name" value="Aliphatic_acid_kin_short-chain"/>
</dbReference>
<keyword evidence="2" id="KW-0547">Nucleotide-binding</keyword>
<evidence type="ECO:0000256" key="4">
    <source>
        <dbReference type="ARBA" id="ARBA00022840"/>
    </source>
</evidence>
<dbReference type="GO" id="GO:0008776">
    <property type="term" value="F:acetate kinase activity"/>
    <property type="evidence" value="ECO:0007669"/>
    <property type="project" value="TreeGrafter"/>
</dbReference>
<keyword evidence="3 5" id="KW-0418">Kinase</keyword>
<dbReference type="GO" id="GO:0006083">
    <property type="term" value="P:acetate metabolic process"/>
    <property type="evidence" value="ECO:0007669"/>
    <property type="project" value="TreeGrafter"/>
</dbReference>
<dbReference type="Gene3D" id="3.30.420.40">
    <property type="match status" value="2"/>
</dbReference>
<organism evidence="5">
    <name type="scientific">bioreactor metagenome</name>
    <dbReference type="NCBI Taxonomy" id="1076179"/>
    <lineage>
        <taxon>unclassified sequences</taxon>
        <taxon>metagenomes</taxon>
        <taxon>ecological metagenomes</taxon>
    </lineage>
</organism>
<dbReference type="InterPro" id="IPR043129">
    <property type="entry name" value="ATPase_NBD"/>
</dbReference>
<evidence type="ECO:0000256" key="3">
    <source>
        <dbReference type="ARBA" id="ARBA00022777"/>
    </source>
</evidence>
<dbReference type="GO" id="GO:0005524">
    <property type="term" value="F:ATP binding"/>
    <property type="evidence" value="ECO:0007669"/>
    <property type="project" value="UniProtKB-KW"/>
</dbReference>
<keyword evidence="1 5" id="KW-0808">Transferase</keyword>
<reference evidence="5" key="1">
    <citation type="submission" date="2019-08" db="EMBL/GenBank/DDBJ databases">
        <authorList>
            <person name="Kucharzyk K."/>
            <person name="Murdoch R.W."/>
            <person name="Higgins S."/>
            <person name="Loffler F."/>
        </authorList>
    </citation>
    <scope>NUCLEOTIDE SEQUENCE</scope>
</reference>
<evidence type="ECO:0000313" key="5">
    <source>
        <dbReference type="EMBL" id="MPN42918.1"/>
    </source>
</evidence>